<organism evidence="1 2">
    <name type="scientific">Fusarium albosuccineum</name>
    <dbReference type="NCBI Taxonomy" id="1237068"/>
    <lineage>
        <taxon>Eukaryota</taxon>
        <taxon>Fungi</taxon>
        <taxon>Dikarya</taxon>
        <taxon>Ascomycota</taxon>
        <taxon>Pezizomycotina</taxon>
        <taxon>Sordariomycetes</taxon>
        <taxon>Hypocreomycetidae</taxon>
        <taxon>Hypocreales</taxon>
        <taxon>Nectriaceae</taxon>
        <taxon>Fusarium</taxon>
        <taxon>Fusarium decemcellulare species complex</taxon>
    </lineage>
</organism>
<accession>A0A8H4KYX5</accession>
<proteinExistence type="predicted"/>
<dbReference type="Proteomes" id="UP000554235">
    <property type="component" value="Unassembled WGS sequence"/>
</dbReference>
<name>A0A8H4KYX5_9HYPO</name>
<protein>
    <submittedName>
        <fullName evidence="1">Uncharacterized protein</fullName>
    </submittedName>
</protein>
<dbReference type="AlphaFoldDB" id="A0A8H4KYX5"/>
<evidence type="ECO:0000313" key="2">
    <source>
        <dbReference type="Proteomes" id="UP000554235"/>
    </source>
</evidence>
<evidence type="ECO:0000313" key="1">
    <source>
        <dbReference type="EMBL" id="KAF4459985.1"/>
    </source>
</evidence>
<dbReference type="EMBL" id="JAADYS010002045">
    <property type="protein sequence ID" value="KAF4459985.1"/>
    <property type="molecule type" value="Genomic_DNA"/>
</dbReference>
<keyword evidence="2" id="KW-1185">Reference proteome</keyword>
<sequence>MLAMPISSSDEAKPSGASGVSSGGFAFIIHNSTAQAGLKIVSHIGTPPQAPPVFSSISQALEPKVTLFQAFPNPSSILATGSSNNFTLRGQPGTIKHSSLSGKYAIESSLGTFKWVDDSLSLAGDGEHLLLKDTSGRKLARLGKASSKERFAKGDMKLEIYVAGDDYLTELMVLTSILIAPLAETSSKESAEGVKAAFEVIGVLAGMN</sequence>
<dbReference type="OrthoDB" id="4725912at2759"/>
<gene>
    <name evidence="1" type="ORF">FALBO_13244</name>
</gene>
<reference evidence="1 2" key="1">
    <citation type="submission" date="2020-01" db="EMBL/GenBank/DDBJ databases">
        <title>Identification and distribution of gene clusters putatively required for synthesis of sphingolipid metabolism inhibitors in phylogenetically diverse species of the filamentous fungus Fusarium.</title>
        <authorList>
            <person name="Kim H.-S."/>
            <person name="Busman M."/>
            <person name="Brown D.W."/>
            <person name="Divon H."/>
            <person name="Uhlig S."/>
            <person name="Proctor R.H."/>
        </authorList>
    </citation>
    <scope>NUCLEOTIDE SEQUENCE [LARGE SCALE GENOMIC DNA]</scope>
    <source>
        <strain evidence="1 2">NRRL 20459</strain>
    </source>
</reference>
<comment type="caution">
    <text evidence="1">The sequence shown here is derived from an EMBL/GenBank/DDBJ whole genome shotgun (WGS) entry which is preliminary data.</text>
</comment>